<comment type="caution">
    <text evidence="2">The sequence shown here is derived from an EMBL/GenBank/DDBJ whole genome shotgun (WGS) entry which is preliminary data.</text>
</comment>
<evidence type="ECO:0000256" key="1">
    <source>
        <dbReference type="SAM" id="MobiDB-lite"/>
    </source>
</evidence>
<feature type="compositionally biased region" description="Low complexity" evidence="1">
    <location>
        <begin position="169"/>
        <end position="179"/>
    </location>
</feature>
<keyword evidence="3" id="KW-1185">Reference proteome</keyword>
<protein>
    <submittedName>
        <fullName evidence="2">Uncharacterized protein</fullName>
    </submittedName>
</protein>
<gene>
    <name evidence="2" type="ORF">B0J13DRAFT_654454</name>
</gene>
<evidence type="ECO:0000313" key="2">
    <source>
        <dbReference type="EMBL" id="KAH7154950.1"/>
    </source>
</evidence>
<feature type="region of interest" description="Disordered" evidence="1">
    <location>
        <begin position="128"/>
        <end position="187"/>
    </location>
</feature>
<accession>A0A9P9JBW3</accession>
<dbReference type="AlphaFoldDB" id="A0A9P9JBW3"/>
<name>A0A9P9JBW3_9HYPO</name>
<organism evidence="2 3">
    <name type="scientific">Dactylonectria estremocensis</name>
    <dbReference type="NCBI Taxonomy" id="1079267"/>
    <lineage>
        <taxon>Eukaryota</taxon>
        <taxon>Fungi</taxon>
        <taxon>Dikarya</taxon>
        <taxon>Ascomycota</taxon>
        <taxon>Pezizomycotina</taxon>
        <taxon>Sordariomycetes</taxon>
        <taxon>Hypocreomycetidae</taxon>
        <taxon>Hypocreales</taxon>
        <taxon>Nectriaceae</taxon>
        <taxon>Dactylonectria</taxon>
    </lineage>
</organism>
<evidence type="ECO:0000313" key="3">
    <source>
        <dbReference type="Proteomes" id="UP000717696"/>
    </source>
</evidence>
<sequence>MVADNWERLAPVLVLLRLGLGNQRLAAKRLTSCFLATCLLVLFVLLEPPESDTCDRDECVRTEECARTPSGTRCLGWLGERMPWTRRGRGVDEMGGWIMDGLSMDASSDGERRAPQIDTLRELCRQVFGTGPGPGTNIQGAPPGSPPGGRMRRRADAVVGAGGRMGHLSPASPEPASFSPAPPASSIHHSHLKPLAVVRVDLQAPLGYRQPDEERRTPPSHQNKRSKEEVTAPWCPPNLRYRYLQYPVPVRYHSHRQHSQASSLLTSSPVAKITAIPHHHHHRSRSRCCGLSLFTSLLGPNLLLVGFPSPTLITSILHSSSLSPASFAFYFRLRPALATGSVLSPSLCVSHNFQLNFPLPPPTTLASGTFAVSLHADATGRFARGWNMDRSVFLRA</sequence>
<feature type="region of interest" description="Disordered" evidence="1">
    <location>
        <begin position="208"/>
        <end position="231"/>
    </location>
</feature>
<dbReference type="Proteomes" id="UP000717696">
    <property type="component" value="Unassembled WGS sequence"/>
</dbReference>
<reference evidence="2" key="1">
    <citation type="journal article" date="2021" name="Nat. Commun.">
        <title>Genetic determinants of endophytism in the Arabidopsis root mycobiome.</title>
        <authorList>
            <person name="Mesny F."/>
            <person name="Miyauchi S."/>
            <person name="Thiergart T."/>
            <person name="Pickel B."/>
            <person name="Atanasova L."/>
            <person name="Karlsson M."/>
            <person name="Huettel B."/>
            <person name="Barry K.W."/>
            <person name="Haridas S."/>
            <person name="Chen C."/>
            <person name="Bauer D."/>
            <person name="Andreopoulos W."/>
            <person name="Pangilinan J."/>
            <person name="LaButti K."/>
            <person name="Riley R."/>
            <person name="Lipzen A."/>
            <person name="Clum A."/>
            <person name="Drula E."/>
            <person name="Henrissat B."/>
            <person name="Kohler A."/>
            <person name="Grigoriev I.V."/>
            <person name="Martin F.M."/>
            <person name="Hacquard S."/>
        </authorList>
    </citation>
    <scope>NUCLEOTIDE SEQUENCE</scope>
    <source>
        <strain evidence="2">MPI-CAGE-AT-0021</strain>
    </source>
</reference>
<proteinExistence type="predicted"/>
<dbReference type="EMBL" id="JAGMUU010000004">
    <property type="protein sequence ID" value="KAH7154950.1"/>
    <property type="molecule type" value="Genomic_DNA"/>
</dbReference>